<keyword evidence="1" id="KW-0812">Transmembrane</keyword>
<gene>
    <name evidence="2" type="ORF">A2W52_03960</name>
</gene>
<feature type="transmembrane region" description="Helical" evidence="1">
    <location>
        <begin position="295"/>
        <end position="312"/>
    </location>
</feature>
<sequence length="510" mass="58067">MVSEEMKRLCGLSPDSEAGEEIGPFISVEHLTGRFGAMYEKVRSLVDYKEYHLIRRSAIKRIVNRQLYLEKSSQDVGIALLRDLVSSGYLPNNKVPEAKSTPLLQIIRKWTFLGKGGLATSLSLDFAAIEIERFLYPDRVTELVVDSFFRSSEPFVLYQDRSIKNQSLITYAACRRSFLSEDQSGLLYALLLFLVPEVVRNDVNDEKLSRISSQVSFALKTAESVTLNQLVWTVSTRLKNHSLYHAVLLEILRSYGKGAELVFEDEEKLREISRGIIEKKQSQQKSILRKSGKRAVIYLLLTKIALGLLLEFPYEYFILSSVSYFALGTNAVFHPALLLSMVMFVGSGKRGVERVIDGVSAVVHGKEMKRVFIRPPGSSTTFFFVACFYVLLFAASFGAILWALVALHFNVVSILLFFVFLTLVSYFGLRIRRGARRWEPDRTKPSTFGLVWNLFVFPIVQTGRWFSIRFASINVFVLFLDFLVEVPFKAFLGIFDASLSFIKEHRVETY</sequence>
<feature type="transmembrane region" description="Helical" evidence="1">
    <location>
        <begin position="382"/>
        <end position="405"/>
    </location>
</feature>
<evidence type="ECO:0000313" key="2">
    <source>
        <dbReference type="EMBL" id="OHA22145.1"/>
    </source>
</evidence>
<organism evidence="2 3">
    <name type="scientific">Candidatus Taylorbacteria bacterium RIFCSPHIGHO2_02_49_25</name>
    <dbReference type="NCBI Taxonomy" id="1802305"/>
    <lineage>
        <taxon>Bacteria</taxon>
        <taxon>Candidatus Tayloriibacteriota</taxon>
    </lineage>
</organism>
<keyword evidence="1" id="KW-0472">Membrane</keyword>
<keyword evidence="1" id="KW-1133">Transmembrane helix</keyword>
<evidence type="ECO:0000313" key="3">
    <source>
        <dbReference type="Proteomes" id="UP000176493"/>
    </source>
</evidence>
<dbReference type="Proteomes" id="UP000176493">
    <property type="component" value="Unassembled WGS sequence"/>
</dbReference>
<feature type="transmembrane region" description="Helical" evidence="1">
    <location>
        <begin position="473"/>
        <end position="495"/>
    </location>
</feature>
<evidence type="ECO:0000256" key="1">
    <source>
        <dbReference type="SAM" id="Phobius"/>
    </source>
</evidence>
<name>A0A1G2ME10_9BACT</name>
<proteinExistence type="predicted"/>
<comment type="caution">
    <text evidence="2">The sequence shown here is derived from an EMBL/GenBank/DDBJ whole genome shotgun (WGS) entry which is preliminary data.</text>
</comment>
<feature type="transmembrane region" description="Helical" evidence="1">
    <location>
        <begin position="324"/>
        <end position="345"/>
    </location>
</feature>
<feature type="transmembrane region" description="Helical" evidence="1">
    <location>
        <begin position="450"/>
        <end position="467"/>
    </location>
</feature>
<reference evidence="2 3" key="1">
    <citation type="journal article" date="2016" name="Nat. Commun.">
        <title>Thousands of microbial genomes shed light on interconnected biogeochemical processes in an aquifer system.</title>
        <authorList>
            <person name="Anantharaman K."/>
            <person name="Brown C.T."/>
            <person name="Hug L.A."/>
            <person name="Sharon I."/>
            <person name="Castelle C.J."/>
            <person name="Probst A.J."/>
            <person name="Thomas B.C."/>
            <person name="Singh A."/>
            <person name="Wilkins M.J."/>
            <person name="Karaoz U."/>
            <person name="Brodie E.L."/>
            <person name="Williams K.H."/>
            <person name="Hubbard S.S."/>
            <person name="Banfield J.F."/>
        </authorList>
    </citation>
    <scope>NUCLEOTIDE SEQUENCE [LARGE SCALE GENOMIC DNA]</scope>
</reference>
<protein>
    <submittedName>
        <fullName evidence="2">Uncharacterized protein</fullName>
    </submittedName>
</protein>
<dbReference type="AlphaFoldDB" id="A0A1G2ME10"/>
<accession>A0A1G2ME10</accession>
<feature type="transmembrane region" description="Helical" evidence="1">
    <location>
        <begin position="411"/>
        <end position="429"/>
    </location>
</feature>
<dbReference type="EMBL" id="MHRJ01000031">
    <property type="protein sequence ID" value="OHA22145.1"/>
    <property type="molecule type" value="Genomic_DNA"/>
</dbReference>